<comment type="caution">
    <text evidence="2">The sequence shown here is derived from an EMBL/GenBank/DDBJ whole genome shotgun (WGS) entry which is preliminary data.</text>
</comment>
<protein>
    <recommendedName>
        <fullName evidence="1">Non-reducing end beta-L-arabinofuranosidase-like GH127 middle domain-containing protein</fullName>
    </recommendedName>
</protein>
<feature type="domain" description="Non-reducing end beta-L-arabinofuranosidase-like GH127 middle" evidence="1">
    <location>
        <begin position="1"/>
        <end position="43"/>
    </location>
</feature>
<name>X1UL43_9ZZZZ</name>
<reference evidence="2" key="1">
    <citation type="journal article" date="2014" name="Front. Microbiol.">
        <title>High frequency of phylogenetically diverse reductive dehalogenase-homologous genes in deep subseafloor sedimentary metagenomes.</title>
        <authorList>
            <person name="Kawai M."/>
            <person name="Futagami T."/>
            <person name="Toyoda A."/>
            <person name="Takaki Y."/>
            <person name="Nishi S."/>
            <person name="Hori S."/>
            <person name="Arai W."/>
            <person name="Tsubouchi T."/>
            <person name="Morono Y."/>
            <person name="Uchiyama I."/>
            <person name="Ito T."/>
            <person name="Fujiyama A."/>
            <person name="Inagaki F."/>
            <person name="Takami H."/>
        </authorList>
    </citation>
    <scope>NUCLEOTIDE SEQUENCE</scope>
    <source>
        <strain evidence="2">Expedition CK06-06</strain>
    </source>
</reference>
<dbReference type="Pfam" id="PF20736">
    <property type="entry name" value="Glyco_hydro127M"/>
    <property type="match status" value="1"/>
</dbReference>
<proteinExistence type="predicted"/>
<dbReference type="EMBL" id="BARW01021218">
    <property type="protein sequence ID" value="GAJ00601.1"/>
    <property type="molecule type" value="Genomic_DNA"/>
</dbReference>
<dbReference type="AlphaFoldDB" id="X1UL43"/>
<gene>
    <name evidence="2" type="ORF">S12H4_35693</name>
</gene>
<feature type="non-terminal residue" evidence="2">
    <location>
        <position position="1"/>
    </location>
</feature>
<evidence type="ECO:0000313" key="2">
    <source>
        <dbReference type="EMBL" id="GAJ00601.1"/>
    </source>
</evidence>
<dbReference type="InterPro" id="IPR049046">
    <property type="entry name" value="Beta-AFase-like_GH127_middle"/>
</dbReference>
<accession>X1UL43</accession>
<evidence type="ECO:0000259" key="1">
    <source>
        <dbReference type="Pfam" id="PF20736"/>
    </source>
</evidence>
<organism evidence="2">
    <name type="scientific">marine sediment metagenome</name>
    <dbReference type="NCBI Taxonomy" id="412755"/>
    <lineage>
        <taxon>unclassified sequences</taxon>
        <taxon>metagenomes</taxon>
        <taxon>ecological metagenomes</taxon>
    </lineage>
</organism>
<sequence>GWCDKPELEINGKLEKIPARQGLYILIKRIWSDGDKVSLKLNMNIRLTKWTKNKNSVSVSRGPLSYSLKIGEKYVRQGGSDKWPAWEIYPTTDWNYGLVLEGENPASQFEFVQRSWPENNQPFVADGAPVKIMSKARKIQAWQQDSLGLVGKLQQSPVKTDEPIETVTLIPMGCARLRISSFPTVTTDSTGHQLSMPSGR</sequence>